<dbReference type="AlphaFoldDB" id="A0A813L3Q9"/>
<dbReference type="EMBL" id="CAJNNW010033111">
    <property type="protein sequence ID" value="CAE8717168.1"/>
    <property type="molecule type" value="Genomic_DNA"/>
</dbReference>
<feature type="transmembrane region" description="Helical" evidence="1">
    <location>
        <begin position="111"/>
        <end position="131"/>
    </location>
</feature>
<sequence>MHPSSLVLHAWLLPQTRKHQSDIVCSFMFPYPEQSTQQLQIKAQLRSIPQAFPKNGFSQKQGWDSWWISMLGTVSSTFVSSRSQASGSLATSASSRNGSGTTVPLERLIEVSVTDCVVLVVVIGVVVVLVVL</sequence>
<gene>
    <name evidence="2" type="ORF">PGLA2088_LOCUS39416</name>
</gene>
<keyword evidence="1" id="KW-0812">Transmembrane</keyword>
<keyword evidence="1" id="KW-0472">Membrane</keyword>
<accession>A0A813L3Q9</accession>
<reference evidence="2" key="1">
    <citation type="submission" date="2021-02" db="EMBL/GenBank/DDBJ databases">
        <authorList>
            <person name="Dougan E. K."/>
            <person name="Rhodes N."/>
            <person name="Thang M."/>
            <person name="Chan C."/>
        </authorList>
    </citation>
    <scope>NUCLEOTIDE SEQUENCE</scope>
</reference>
<evidence type="ECO:0000313" key="2">
    <source>
        <dbReference type="EMBL" id="CAE8717168.1"/>
    </source>
</evidence>
<dbReference type="Proteomes" id="UP000626109">
    <property type="component" value="Unassembled WGS sequence"/>
</dbReference>
<evidence type="ECO:0000313" key="3">
    <source>
        <dbReference type="Proteomes" id="UP000626109"/>
    </source>
</evidence>
<proteinExistence type="predicted"/>
<keyword evidence="1" id="KW-1133">Transmembrane helix</keyword>
<name>A0A813L3Q9_POLGL</name>
<comment type="caution">
    <text evidence="2">The sequence shown here is derived from an EMBL/GenBank/DDBJ whole genome shotgun (WGS) entry which is preliminary data.</text>
</comment>
<organism evidence="2 3">
    <name type="scientific">Polarella glacialis</name>
    <name type="common">Dinoflagellate</name>
    <dbReference type="NCBI Taxonomy" id="89957"/>
    <lineage>
        <taxon>Eukaryota</taxon>
        <taxon>Sar</taxon>
        <taxon>Alveolata</taxon>
        <taxon>Dinophyceae</taxon>
        <taxon>Suessiales</taxon>
        <taxon>Suessiaceae</taxon>
        <taxon>Polarella</taxon>
    </lineage>
</organism>
<protein>
    <submittedName>
        <fullName evidence="2">Uncharacterized protein</fullName>
    </submittedName>
</protein>
<evidence type="ECO:0000256" key="1">
    <source>
        <dbReference type="SAM" id="Phobius"/>
    </source>
</evidence>